<accession>A0A2J8M7K7</accession>
<dbReference type="EMBL" id="NBAG03000265">
    <property type="protein sequence ID" value="PNI55510.1"/>
    <property type="molecule type" value="Genomic_DNA"/>
</dbReference>
<sequence length="67" mass="7683">MQKGKGRTSRIRRRKLCRSSESRGVNESHKSEFIELRKWLKARKFQDSNLAPACFPGTGRGLMSQTS</sequence>
<feature type="compositionally biased region" description="Basic residues" evidence="1">
    <location>
        <begin position="1"/>
        <end position="17"/>
    </location>
</feature>
<feature type="region of interest" description="Disordered" evidence="1">
    <location>
        <begin position="1"/>
        <end position="29"/>
    </location>
</feature>
<proteinExistence type="predicted"/>
<reference evidence="2 3" key="1">
    <citation type="submission" date="2017-12" db="EMBL/GenBank/DDBJ databases">
        <title>High-resolution comparative analysis of great ape genomes.</title>
        <authorList>
            <person name="Pollen A."/>
            <person name="Hastie A."/>
            <person name="Hormozdiari F."/>
            <person name="Dougherty M."/>
            <person name="Liu R."/>
            <person name="Chaisson M."/>
            <person name="Hoppe E."/>
            <person name="Hill C."/>
            <person name="Pang A."/>
            <person name="Hillier L."/>
            <person name="Baker C."/>
            <person name="Armstrong J."/>
            <person name="Shendure J."/>
            <person name="Paten B."/>
            <person name="Wilson R."/>
            <person name="Chao H."/>
            <person name="Schneider V."/>
            <person name="Ventura M."/>
            <person name="Kronenberg Z."/>
            <person name="Murali S."/>
            <person name="Gordon D."/>
            <person name="Cantsilieris S."/>
            <person name="Munson K."/>
            <person name="Nelson B."/>
            <person name="Raja A."/>
            <person name="Underwood J."/>
            <person name="Diekhans M."/>
            <person name="Fiddes I."/>
            <person name="Haussler D."/>
            <person name="Eichler E."/>
        </authorList>
    </citation>
    <scope>NUCLEOTIDE SEQUENCE [LARGE SCALE GENOMIC DNA]</scope>
    <source>
        <strain evidence="2">Yerkes chimp pedigree #C0471</strain>
    </source>
</reference>
<dbReference type="AlphaFoldDB" id="A0A2J8M7K7"/>
<evidence type="ECO:0000313" key="3">
    <source>
        <dbReference type="Proteomes" id="UP000236370"/>
    </source>
</evidence>
<feature type="non-terminal residue" evidence="2">
    <location>
        <position position="67"/>
    </location>
</feature>
<comment type="caution">
    <text evidence="2">The sequence shown here is derived from an EMBL/GenBank/DDBJ whole genome shotgun (WGS) entry which is preliminary data.</text>
</comment>
<name>A0A2J8M7K7_PANTR</name>
<dbReference type="Proteomes" id="UP000236370">
    <property type="component" value="Unassembled WGS sequence"/>
</dbReference>
<organism evidence="2 3">
    <name type="scientific">Pan troglodytes</name>
    <name type="common">Chimpanzee</name>
    <dbReference type="NCBI Taxonomy" id="9598"/>
    <lineage>
        <taxon>Eukaryota</taxon>
        <taxon>Metazoa</taxon>
        <taxon>Chordata</taxon>
        <taxon>Craniata</taxon>
        <taxon>Vertebrata</taxon>
        <taxon>Euteleostomi</taxon>
        <taxon>Mammalia</taxon>
        <taxon>Eutheria</taxon>
        <taxon>Euarchontoglires</taxon>
        <taxon>Primates</taxon>
        <taxon>Haplorrhini</taxon>
        <taxon>Catarrhini</taxon>
        <taxon>Hominidae</taxon>
        <taxon>Pan</taxon>
    </lineage>
</organism>
<protein>
    <submittedName>
        <fullName evidence="2">SETD4 isoform 17</fullName>
    </submittedName>
</protein>
<gene>
    <name evidence="2" type="ORF">CK820_G0022733</name>
</gene>
<feature type="compositionally biased region" description="Basic and acidic residues" evidence="1">
    <location>
        <begin position="18"/>
        <end position="29"/>
    </location>
</feature>
<evidence type="ECO:0000313" key="2">
    <source>
        <dbReference type="EMBL" id="PNI55510.1"/>
    </source>
</evidence>
<evidence type="ECO:0000256" key="1">
    <source>
        <dbReference type="SAM" id="MobiDB-lite"/>
    </source>
</evidence>